<reference evidence="2" key="1">
    <citation type="submission" date="2016-10" db="EMBL/GenBank/DDBJ databases">
        <authorList>
            <person name="Varghese N."/>
            <person name="Submissions S."/>
        </authorList>
    </citation>
    <scope>NUCLEOTIDE SEQUENCE [LARGE SCALE GENOMIC DNA]</scope>
    <source>
        <strain evidence="2">S1b</strain>
    </source>
</reference>
<gene>
    <name evidence="1" type="ORF">SAMN02910429_00691</name>
</gene>
<dbReference type="EMBL" id="FOGW01000007">
    <property type="protein sequence ID" value="SER65552.1"/>
    <property type="molecule type" value="Genomic_DNA"/>
</dbReference>
<dbReference type="Proteomes" id="UP000182471">
    <property type="component" value="Unassembled WGS sequence"/>
</dbReference>
<accession>A0A1H9QYL1</accession>
<protein>
    <submittedName>
        <fullName evidence="1">Uncharacterized protein</fullName>
    </submittedName>
</protein>
<organism evidence="1 2">
    <name type="scientific">Lachnobacterium bovis</name>
    <dbReference type="NCBI Taxonomy" id="140626"/>
    <lineage>
        <taxon>Bacteria</taxon>
        <taxon>Bacillati</taxon>
        <taxon>Bacillota</taxon>
        <taxon>Clostridia</taxon>
        <taxon>Lachnospirales</taxon>
        <taxon>Lachnospiraceae</taxon>
        <taxon>Lachnobacterium</taxon>
    </lineage>
</organism>
<proteinExistence type="predicted"/>
<name>A0A1H9QYL1_9FIRM</name>
<keyword evidence="2" id="KW-1185">Reference proteome</keyword>
<sequence length="177" mass="20575">MIEEFARGKIGEFYVSEDKFTVGSCMLDSENAVLIEAIDPQGKWDGYYWFKKNTLTEVNYDTKYLNKIELYREYWNNNHDNCASIKSSDLSINIIDLIKIAKQNNVIITIRRDSEEELDTGFVTSIDGNSIKMECINLETAELLETIDVEIDKINFLEIDSPDNRLLEYAYLKKKND</sequence>
<evidence type="ECO:0000313" key="1">
    <source>
        <dbReference type="EMBL" id="SER65552.1"/>
    </source>
</evidence>
<evidence type="ECO:0000313" key="2">
    <source>
        <dbReference type="Proteomes" id="UP000182471"/>
    </source>
</evidence>
<dbReference type="AlphaFoldDB" id="A0A1H9QYL1"/>